<dbReference type="GO" id="GO:0005524">
    <property type="term" value="F:ATP binding"/>
    <property type="evidence" value="ECO:0007669"/>
    <property type="project" value="UniProtKB-KW"/>
</dbReference>
<dbReference type="NCBIfam" id="NF004014">
    <property type="entry name" value="PRK05477.1-4"/>
    <property type="match status" value="1"/>
</dbReference>
<feature type="domain" description="Asn/Gln amidotransferase" evidence="9">
    <location>
        <begin position="381"/>
        <end position="531"/>
    </location>
</feature>
<dbReference type="InterPro" id="IPR018027">
    <property type="entry name" value="Asn/Gln_amidotransferase"/>
</dbReference>
<dbReference type="KEGG" id="csol:105359583"/>
<evidence type="ECO:0000256" key="3">
    <source>
        <dbReference type="ARBA" id="ARBA00022741"/>
    </source>
</evidence>
<dbReference type="SUPFAM" id="SSF89095">
    <property type="entry name" value="GatB/YqeY motif"/>
    <property type="match status" value="1"/>
</dbReference>
<comment type="catalytic activity">
    <reaction evidence="7 8">
        <text>L-glutamyl-tRNA(Gln) + L-glutamine + ATP + H2O = L-glutaminyl-tRNA(Gln) + L-glutamate + ADP + phosphate + H(+)</text>
        <dbReference type="Rhea" id="RHEA:17521"/>
        <dbReference type="Rhea" id="RHEA-COMP:9681"/>
        <dbReference type="Rhea" id="RHEA-COMP:9684"/>
        <dbReference type="ChEBI" id="CHEBI:15377"/>
        <dbReference type="ChEBI" id="CHEBI:15378"/>
        <dbReference type="ChEBI" id="CHEBI:29985"/>
        <dbReference type="ChEBI" id="CHEBI:30616"/>
        <dbReference type="ChEBI" id="CHEBI:43474"/>
        <dbReference type="ChEBI" id="CHEBI:58359"/>
        <dbReference type="ChEBI" id="CHEBI:78520"/>
        <dbReference type="ChEBI" id="CHEBI:78521"/>
        <dbReference type="ChEBI" id="CHEBI:456216"/>
    </reaction>
</comment>
<comment type="catalytic activity">
    <reaction evidence="6">
        <text>L-aspartyl-tRNA(Asn) + L-glutamine + ATP + H2O = L-asparaginyl-tRNA(Asn) + L-glutamate + ADP + phosphate + 2 H(+)</text>
        <dbReference type="Rhea" id="RHEA:14513"/>
        <dbReference type="Rhea" id="RHEA-COMP:9674"/>
        <dbReference type="Rhea" id="RHEA-COMP:9677"/>
        <dbReference type="ChEBI" id="CHEBI:15377"/>
        <dbReference type="ChEBI" id="CHEBI:15378"/>
        <dbReference type="ChEBI" id="CHEBI:29985"/>
        <dbReference type="ChEBI" id="CHEBI:30616"/>
        <dbReference type="ChEBI" id="CHEBI:43474"/>
        <dbReference type="ChEBI" id="CHEBI:58359"/>
        <dbReference type="ChEBI" id="CHEBI:78515"/>
        <dbReference type="ChEBI" id="CHEBI:78516"/>
        <dbReference type="ChEBI" id="CHEBI:456216"/>
    </reaction>
</comment>
<dbReference type="Proteomes" id="UP000695007">
    <property type="component" value="Unplaced"/>
</dbReference>
<dbReference type="InterPro" id="IPR004413">
    <property type="entry name" value="GatB"/>
</dbReference>
<dbReference type="InterPro" id="IPR023168">
    <property type="entry name" value="GatB_Yqey_C_2"/>
</dbReference>
<evidence type="ECO:0000256" key="1">
    <source>
        <dbReference type="ARBA" id="ARBA00005306"/>
    </source>
</evidence>
<dbReference type="GO" id="GO:0030956">
    <property type="term" value="C:glutamyl-tRNA(Gln) amidotransferase complex"/>
    <property type="evidence" value="ECO:0007669"/>
    <property type="project" value="UniProtKB-UniRule"/>
</dbReference>
<dbReference type="GO" id="GO:0005739">
    <property type="term" value="C:mitochondrion"/>
    <property type="evidence" value="ECO:0007669"/>
    <property type="project" value="UniProtKB-SubCell"/>
</dbReference>
<comment type="subunit">
    <text evidence="8">Subunit of the heterotrimeric GatCAB amidotransferase (AdT) complex, composed of A, B and C subunits.</text>
</comment>
<dbReference type="SUPFAM" id="SSF55931">
    <property type="entry name" value="Glutamine synthetase/guanido kinase"/>
    <property type="match status" value="1"/>
</dbReference>
<keyword evidence="2 8" id="KW-0436">Ligase</keyword>
<dbReference type="InterPro" id="IPR014746">
    <property type="entry name" value="Gln_synth/guanido_kin_cat_dom"/>
</dbReference>
<keyword evidence="3 8" id="KW-0547">Nucleotide-binding</keyword>
<dbReference type="EC" id="6.3.5.-" evidence="8"/>
<dbReference type="SMART" id="SM00845">
    <property type="entry name" value="GatB_Yqey"/>
    <property type="match status" value="1"/>
</dbReference>
<evidence type="ECO:0000256" key="2">
    <source>
        <dbReference type="ARBA" id="ARBA00022598"/>
    </source>
</evidence>
<dbReference type="FunFam" id="1.10.10.410:FF:000001">
    <property type="entry name" value="Aspartyl/glutamyl-tRNA(Asn/Gln) amidotransferase subunit B"/>
    <property type="match status" value="1"/>
</dbReference>
<reference evidence="11" key="1">
    <citation type="submission" date="2025-08" db="UniProtKB">
        <authorList>
            <consortium name="RefSeq"/>
        </authorList>
    </citation>
    <scope>IDENTIFICATION</scope>
</reference>
<evidence type="ECO:0000256" key="6">
    <source>
        <dbReference type="ARBA" id="ARBA00047380"/>
    </source>
</evidence>
<dbReference type="GO" id="GO:0050567">
    <property type="term" value="F:glutaminyl-tRNA synthase (glutamine-hydrolyzing) activity"/>
    <property type="evidence" value="ECO:0007669"/>
    <property type="project" value="UniProtKB-UniRule"/>
</dbReference>
<dbReference type="HAMAP" id="MF_00121">
    <property type="entry name" value="GatB"/>
    <property type="match status" value="1"/>
</dbReference>
<gene>
    <name evidence="11" type="primary">LOC105359583</name>
</gene>
<evidence type="ECO:0000256" key="7">
    <source>
        <dbReference type="ARBA" id="ARBA00047913"/>
    </source>
</evidence>
<evidence type="ECO:0000256" key="5">
    <source>
        <dbReference type="ARBA" id="ARBA00022917"/>
    </source>
</evidence>
<proteinExistence type="inferred from homology"/>
<keyword evidence="8" id="KW-0496">Mitochondrion</keyword>
<comment type="similarity">
    <text evidence="1 8">Belongs to the GatB/GatE family. GatB subfamily.</text>
</comment>
<evidence type="ECO:0000256" key="8">
    <source>
        <dbReference type="HAMAP-Rule" id="MF_03147"/>
    </source>
</evidence>
<evidence type="ECO:0000313" key="11">
    <source>
        <dbReference type="RefSeq" id="XP_011494506.1"/>
    </source>
</evidence>
<dbReference type="Gene3D" id="1.10.10.410">
    <property type="match status" value="1"/>
</dbReference>
<dbReference type="CTD" id="5188"/>
<dbReference type="GeneID" id="105359583"/>
<dbReference type="NCBIfam" id="NF004012">
    <property type="entry name" value="PRK05477.1-2"/>
    <property type="match status" value="1"/>
</dbReference>
<evidence type="ECO:0000259" key="9">
    <source>
        <dbReference type="SMART" id="SM00845"/>
    </source>
</evidence>
<dbReference type="RefSeq" id="XP_011494506.1">
    <property type="nucleotide sequence ID" value="XM_011496204.1"/>
</dbReference>
<dbReference type="InterPro" id="IPR006075">
    <property type="entry name" value="Asn/Gln-tRNA_Trfase_suB/E_cat"/>
</dbReference>
<dbReference type="NCBIfam" id="TIGR00133">
    <property type="entry name" value="gatB"/>
    <property type="match status" value="1"/>
</dbReference>
<dbReference type="Pfam" id="PF02637">
    <property type="entry name" value="GatB_Yqey"/>
    <property type="match status" value="1"/>
</dbReference>
<dbReference type="AlphaFoldDB" id="A0AAJ6YBN1"/>
<dbReference type="PANTHER" id="PTHR11659:SF0">
    <property type="entry name" value="GLUTAMYL-TRNA(GLN) AMIDOTRANSFERASE SUBUNIT B, MITOCHONDRIAL"/>
    <property type="match status" value="1"/>
</dbReference>
<dbReference type="Pfam" id="PF02934">
    <property type="entry name" value="GatB_N"/>
    <property type="match status" value="1"/>
</dbReference>
<dbReference type="InterPro" id="IPR003789">
    <property type="entry name" value="Asn/Gln_tRNA_amidoTrase-B-like"/>
</dbReference>
<sequence>MKLFSISRCYVSNNSLKQNSLLINRCFCNKVKENNKIETQWHSVVGLEIHAQISSNSKLFSGSSTEFGNPVNSCVSYFDCATPGTLPALNRKCVEASVITALALSCKVNEISLFDRKHYFYADLPAGYQITQQRQPIAVDGKINFHVFTPGIHKEPYFKSCKLKQIQIEQDSGKTIHDDYLRKNLIDLNRAGNPLMEFVFEPTLNDGEEAAALVKELMLILQRLDTCSCKMAEGALRVDANISINKCNEALGVRTEVKNIGSVRSVAAAIKYEIQRQISIRNSGGVVVNETRDWDECSGKTIFLRGKESYQDYRFMPEPNLPPLHIHTDETSENKYNLIDAVALKNQIPEMPQETRDKLKIEFNISKSLIIVLVNFPELLQLFFYIIKNNGKRSPNIVAKILVYQTLTFIYKNKLDLAYCFTIKDHLCELIDLLQSEKITLLTIDNVLMEILKDQTMFPSQIIERNNWIQINNDDELRKICQDILNKYPRQVKQYKGGKKQIFKYFVRQIKESTNERANMSQVVQILNELLK</sequence>
<dbReference type="GO" id="GO:0070681">
    <property type="term" value="P:glutaminyl-tRNAGln biosynthesis via transamidation"/>
    <property type="evidence" value="ECO:0007669"/>
    <property type="project" value="UniProtKB-UniRule"/>
</dbReference>
<accession>A0AAJ6YBN1</accession>
<keyword evidence="10" id="KW-1185">Reference proteome</keyword>
<dbReference type="InterPro" id="IPR017959">
    <property type="entry name" value="Asn/Gln-tRNA_amidoTrfase_suB/E"/>
</dbReference>
<evidence type="ECO:0000313" key="10">
    <source>
        <dbReference type="Proteomes" id="UP000695007"/>
    </source>
</evidence>
<protein>
    <recommendedName>
        <fullName evidence="8">Glutamyl-tRNA(Gln) amidotransferase subunit B, mitochondrial</fullName>
        <shortName evidence="8">Glu-AdT subunit B</shortName>
        <ecNumber evidence="8">6.3.5.-</ecNumber>
    </recommendedName>
</protein>
<dbReference type="PANTHER" id="PTHR11659">
    <property type="entry name" value="GLUTAMYL-TRNA GLN AMIDOTRANSFERASE SUBUNIT B MITOCHONDRIAL AND PROKARYOTIC PET112-RELATED"/>
    <property type="match status" value="1"/>
</dbReference>
<keyword evidence="5 8" id="KW-0648">Protein biosynthesis</keyword>
<comment type="function">
    <text evidence="8">Allows the formation of correctly charged Gln-tRNA(Gln) through the transamidation of misacylated Glu-tRNA(Gln) in the mitochondria. The reaction takes place in the presence of glutamine and ATP through an activated gamma-phospho-Glu-tRNA(Gln).</text>
</comment>
<organism evidence="10 11">
    <name type="scientific">Ceratosolen solmsi marchali</name>
    <dbReference type="NCBI Taxonomy" id="326594"/>
    <lineage>
        <taxon>Eukaryota</taxon>
        <taxon>Metazoa</taxon>
        <taxon>Ecdysozoa</taxon>
        <taxon>Arthropoda</taxon>
        <taxon>Hexapoda</taxon>
        <taxon>Insecta</taxon>
        <taxon>Pterygota</taxon>
        <taxon>Neoptera</taxon>
        <taxon>Endopterygota</taxon>
        <taxon>Hymenoptera</taxon>
        <taxon>Apocrita</taxon>
        <taxon>Proctotrupomorpha</taxon>
        <taxon>Chalcidoidea</taxon>
        <taxon>Agaonidae</taxon>
        <taxon>Agaoninae</taxon>
        <taxon>Ceratosolen</taxon>
    </lineage>
</organism>
<keyword evidence="4 8" id="KW-0067">ATP-binding</keyword>
<dbReference type="GO" id="GO:0032543">
    <property type="term" value="P:mitochondrial translation"/>
    <property type="evidence" value="ECO:0007669"/>
    <property type="project" value="UniProtKB-UniRule"/>
</dbReference>
<name>A0AAJ6YBN1_9HYME</name>
<evidence type="ECO:0000256" key="4">
    <source>
        <dbReference type="ARBA" id="ARBA00022840"/>
    </source>
</evidence>
<comment type="subcellular location">
    <subcellularLocation>
        <location evidence="8">Mitochondrion</location>
    </subcellularLocation>
</comment>